<gene>
    <name evidence="5" type="ORF">FGF68_09790</name>
</gene>
<proteinExistence type="predicted"/>
<dbReference type="SUPFAM" id="SSF47413">
    <property type="entry name" value="lambda repressor-like DNA-binding domains"/>
    <property type="match status" value="1"/>
</dbReference>
<dbReference type="InterPro" id="IPR001387">
    <property type="entry name" value="Cro/C1-type_HTH"/>
</dbReference>
<dbReference type="GO" id="GO:0003677">
    <property type="term" value="F:DNA binding"/>
    <property type="evidence" value="ECO:0007669"/>
    <property type="project" value="UniProtKB-KW"/>
</dbReference>
<dbReference type="SMART" id="SM00530">
    <property type="entry name" value="HTH_XRE"/>
    <property type="match status" value="1"/>
</dbReference>
<dbReference type="Proteomes" id="UP000309544">
    <property type="component" value="Unassembled WGS sequence"/>
</dbReference>
<keyword evidence="6" id="KW-1185">Reference proteome</keyword>
<dbReference type="PROSITE" id="PS50943">
    <property type="entry name" value="HTH_CROC1"/>
    <property type="match status" value="1"/>
</dbReference>
<evidence type="ECO:0000256" key="1">
    <source>
        <dbReference type="ARBA" id="ARBA00023015"/>
    </source>
</evidence>
<dbReference type="GO" id="GO:0003700">
    <property type="term" value="F:DNA-binding transcription factor activity"/>
    <property type="evidence" value="ECO:0007669"/>
    <property type="project" value="TreeGrafter"/>
</dbReference>
<evidence type="ECO:0000313" key="5">
    <source>
        <dbReference type="EMBL" id="TNJ35953.1"/>
    </source>
</evidence>
<sequence length="84" mass="9650">MNSFVENCGDPIRCIGQKFRQARITRGYTQEELADKAGFHRTYVGVVERGEKNISIVNCYRLARALEISMSELFTGIEYLVEQE</sequence>
<organism evidence="5 6">
    <name type="scientific">Prosthecochloris vibrioformis</name>
    <name type="common">Chlorobium vibrioforme</name>
    <dbReference type="NCBI Taxonomy" id="1098"/>
    <lineage>
        <taxon>Bacteria</taxon>
        <taxon>Pseudomonadati</taxon>
        <taxon>Chlorobiota</taxon>
        <taxon>Chlorobiia</taxon>
        <taxon>Chlorobiales</taxon>
        <taxon>Chlorobiaceae</taxon>
        <taxon>Prosthecochloris</taxon>
    </lineage>
</organism>
<dbReference type="RefSeq" id="WP_139626891.1">
    <property type="nucleotide sequence ID" value="NZ_VDCI01000010.1"/>
</dbReference>
<keyword evidence="2" id="KW-0238">DNA-binding</keyword>
<dbReference type="EMBL" id="VDCI01000010">
    <property type="protein sequence ID" value="TNJ35953.1"/>
    <property type="molecule type" value="Genomic_DNA"/>
</dbReference>
<evidence type="ECO:0000256" key="2">
    <source>
        <dbReference type="ARBA" id="ARBA00023125"/>
    </source>
</evidence>
<dbReference type="Gene3D" id="1.10.260.40">
    <property type="entry name" value="lambda repressor-like DNA-binding domains"/>
    <property type="match status" value="1"/>
</dbReference>
<name>A0A5C4RXD2_PROVB</name>
<dbReference type="PANTHER" id="PTHR46797:SF23">
    <property type="entry name" value="HTH-TYPE TRANSCRIPTIONAL REGULATOR SUTR"/>
    <property type="match status" value="1"/>
</dbReference>
<dbReference type="CDD" id="cd00093">
    <property type="entry name" value="HTH_XRE"/>
    <property type="match status" value="1"/>
</dbReference>
<protein>
    <submittedName>
        <fullName evidence="5">Helix-turn-helix transcriptional regulator</fullName>
    </submittedName>
</protein>
<dbReference type="PANTHER" id="PTHR46797">
    <property type="entry name" value="HTH-TYPE TRANSCRIPTIONAL REGULATOR"/>
    <property type="match status" value="1"/>
</dbReference>
<comment type="caution">
    <text evidence="5">The sequence shown here is derived from an EMBL/GenBank/DDBJ whole genome shotgun (WGS) entry which is preliminary data.</text>
</comment>
<evidence type="ECO:0000313" key="6">
    <source>
        <dbReference type="Proteomes" id="UP000309544"/>
    </source>
</evidence>
<dbReference type="GO" id="GO:0005829">
    <property type="term" value="C:cytosol"/>
    <property type="evidence" value="ECO:0007669"/>
    <property type="project" value="TreeGrafter"/>
</dbReference>
<accession>A0A5C4RXD2</accession>
<dbReference type="Pfam" id="PF01381">
    <property type="entry name" value="HTH_3"/>
    <property type="match status" value="1"/>
</dbReference>
<keyword evidence="1" id="KW-0805">Transcription regulation</keyword>
<reference evidence="5 6" key="1">
    <citation type="submission" date="2019-05" db="EMBL/GenBank/DDBJ databases">
        <title>Draft Whole-Genome sequence of the green sulfur bacterium Prosthecochloris vibrioformis DSM 260.</title>
        <authorList>
            <person name="Meyer T.E."/>
            <person name="Kyndt J.A."/>
        </authorList>
    </citation>
    <scope>NUCLEOTIDE SEQUENCE [LARGE SCALE GENOMIC DNA]</scope>
    <source>
        <strain evidence="5 6">DSM 260</strain>
    </source>
</reference>
<keyword evidence="3" id="KW-0804">Transcription</keyword>
<evidence type="ECO:0000256" key="3">
    <source>
        <dbReference type="ARBA" id="ARBA00023163"/>
    </source>
</evidence>
<evidence type="ECO:0000259" key="4">
    <source>
        <dbReference type="PROSITE" id="PS50943"/>
    </source>
</evidence>
<dbReference type="InterPro" id="IPR010982">
    <property type="entry name" value="Lambda_DNA-bd_dom_sf"/>
</dbReference>
<feature type="domain" description="HTH cro/C1-type" evidence="4">
    <location>
        <begin position="19"/>
        <end position="73"/>
    </location>
</feature>
<dbReference type="InterPro" id="IPR050807">
    <property type="entry name" value="TransReg_Diox_bact_type"/>
</dbReference>
<dbReference type="AlphaFoldDB" id="A0A5C4RXD2"/>